<keyword evidence="3" id="KW-1185">Reference proteome</keyword>
<dbReference type="EMBL" id="PDCK01000044">
    <property type="protein sequence ID" value="PRQ26641.1"/>
    <property type="molecule type" value="Genomic_DNA"/>
</dbReference>
<dbReference type="PANTHER" id="PTHR34194">
    <property type="entry name" value="F14J8.16 PROTEIN"/>
    <property type="match status" value="1"/>
</dbReference>
<feature type="compositionally biased region" description="Polar residues" evidence="1">
    <location>
        <begin position="423"/>
        <end position="434"/>
    </location>
</feature>
<accession>A0A2P6PXI3</accession>
<dbReference type="PANTHER" id="PTHR34194:SF2">
    <property type="entry name" value="F14J8.16 PROTEIN"/>
    <property type="match status" value="1"/>
</dbReference>
<gene>
    <name evidence="2" type="ORF">RchiOBHm_Chr6g0296791</name>
</gene>
<sequence length="644" mass="73190">MGTFSVRKRVRLAEEYSHFEDQLLLDTNYEKFLGLVQVGDENLDNFSVDQATSLHYEPNLDVPETSKKSQVTEKNLRKGMIRGEMNGLEKSAVLLTTEVNEGPSNVRYALKENRATVEKEDLRVNKSLFVMENVKLEPLDFDSGGMNQCSNKRTHLEAFNTQKSLKSAVENVKVEAPDSDSGWNRGINERCSKRPCLEASDTPKTLKSSRVKKKNKINRTSRRFLKKGKMKINIPNKSASLLPEKKTGVKKKVNVEAAHAVSGRSNVLSSKQKGSRILQSAPRRCNHRALSIHIDETYENFLNLAVMSGDIMIYTPRNGTRNIYEEDMESSSDSEETVLDNNRHDAYHPSYVKTKAATDRTLRRGVMKKKMSCPKNYEDTSSDSDLNEQDSHQNDGCRASFVKNNTAINRTMRKTVSPRARRSTLQSKNRKTPTGNLEVLRAKKSSVAKKKNIKETLNTVSAECDLVDESYEEFISVVEVDGKNLVYTPSNGGRKIYEEQEATSDAMHRDSLDSFHIMDTNGGHSIESHNQFREGLMKDLGRPYDQEEHLKLLVDACSKGPSDHETDLFNSIESGQTPREYGKTYLQVYKDLGEKIYAANGDRSRTINLYRGLFYWLKNKSQEGSFIPWKDKRCLKTMLQPEKK</sequence>
<evidence type="ECO:0000313" key="3">
    <source>
        <dbReference type="Proteomes" id="UP000238479"/>
    </source>
</evidence>
<reference evidence="2 3" key="1">
    <citation type="journal article" date="2018" name="Nat. Genet.">
        <title>The Rosa genome provides new insights in the design of modern roses.</title>
        <authorList>
            <person name="Bendahmane M."/>
        </authorList>
    </citation>
    <scope>NUCLEOTIDE SEQUENCE [LARGE SCALE GENOMIC DNA]</scope>
    <source>
        <strain evidence="3">cv. Old Blush</strain>
    </source>
</reference>
<feature type="region of interest" description="Disordered" evidence="1">
    <location>
        <begin position="365"/>
        <end position="434"/>
    </location>
</feature>
<comment type="caution">
    <text evidence="2">The sequence shown here is derived from an EMBL/GenBank/DDBJ whole genome shotgun (WGS) entry which is preliminary data.</text>
</comment>
<proteinExistence type="predicted"/>
<dbReference type="OrthoDB" id="298344at2759"/>
<dbReference type="STRING" id="74649.A0A2P6PXI3"/>
<evidence type="ECO:0000313" key="2">
    <source>
        <dbReference type="EMBL" id="PRQ26641.1"/>
    </source>
</evidence>
<dbReference type="Proteomes" id="UP000238479">
    <property type="component" value="Chromosome 6"/>
</dbReference>
<dbReference type="AlphaFoldDB" id="A0A2P6PXI3"/>
<dbReference type="Gramene" id="PRQ26641">
    <property type="protein sequence ID" value="PRQ26641"/>
    <property type="gene ID" value="RchiOBHm_Chr6g0296791"/>
</dbReference>
<evidence type="ECO:0000256" key="1">
    <source>
        <dbReference type="SAM" id="MobiDB-lite"/>
    </source>
</evidence>
<name>A0A2P6PXI3_ROSCH</name>
<organism evidence="2 3">
    <name type="scientific">Rosa chinensis</name>
    <name type="common">China rose</name>
    <dbReference type="NCBI Taxonomy" id="74649"/>
    <lineage>
        <taxon>Eukaryota</taxon>
        <taxon>Viridiplantae</taxon>
        <taxon>Streptophyta</taxon>
        <taxon>Embryophyta</taxon>
        <taxon>Tracheophyta</taxon>
        <taxon>Spermatophyta</taxon>
        <taxon>Magnoliopsida</taxon>
        <taxon>eudicotyledons</taxon>
        <taxon>Gunneridae</taxon>
        <taxon>Pentapetalae</taxon>
        <taxon>rosids</taxon>
        <taxon>fabids</taxon>
        <taxon>Rosales</taxon>
        <taxon>Rosaceae</taxon>
        <taxon>Rosoideae</taxon>
        <taxon>Rosoideae incertae sedis</taxon>
        <taxon>Rosa</taxon>
    </lineage>
</organism>
<protein>
    <submittedName>
        <fullName evidence="2">Uncharacterized protein</fullName>
    </submittedName>
</protein>